<feature type="region of interest" description="Disordered" evidence="1">
    <location>
        <begin position="247"/>
        <end position="270"/>
    </location>
</feature>
<evidence type="ECO:0000256" key="1">
    <source>
        <dbReference type="SAM" id="MobiDB-lite"/>
    </source>
</evidence>
<accession>A0A5C6C450</accession>
<comment type="caution">
    <text evidence="2">The sequence shown here is derived from an EMBL/GenBank/DDBJ whole genome shotgun (WGS) entry which is preliminary data.</text>
</comment>
<reference evidence="2 3" key="1">
    <citation type="journal article" date="2020" name="Antonie Van Leeuwenhoek">
        <title>Rhodopirellula heiligendammensis sp. nov., Rhodopirellula pilleata sp. nov., and Rhodopirellula solitaria sp. nov. isolated from natural or artificial marine surfaces in Northern Germany and California, USA, and emended description of the genus Rhodopirellula.</title>
        <authorList>
            <person name="Kallscheuer N."/>
            <person name="Wiegand S."/>
            <person name="Jogler M."/>
            <person name="Boedeker C."/>
            <person name="Peeters S.H."/>
            <person name="Rast P."/>
            <person name="Heuer A."/>
            <person name="Jetten M.S.M."/>
            <person name="Rohde M."/>
            <person name="Jogler C."/>
        </authorList>
    </citation>
    <scope>NUCLEOTIDE SEQUENCE [LARGE SCALE GENOMIC DNA]</scope>
    <source>
        <strain evidence="2 3">Poly21</strain>
    </source>
</reference>
<sequence length="270" mass="31306">MNSHGLTFLTSALTVTIVTVIPSWTPARGATDTVNAHGQRELGLDDLPAPPDEFKSLLHRGNVTFLIGGQRPSVANPSRPTRDVQRRFDAETRYHMSFTYKSRCRWAWADTSRSQRLAIGVRYDKIELNTEHQIWLRQMPNRDTFWESPLVRHELDHLRLSSDPRLTTRFVTAVKKRGRIELTRDQTTLLLDSAKKRYETQGRRYRSILDVLDSDDAQQWVDEQLQAEFDRTVELVEIRYQELDQITDHGRHPVPEDGPLSQLLAPREEP</sequence>
<dbReference type="OrthoDB" id="274167at2"/>
<protein>
    <submittedName>
        <fullName evidence="2">Uncharacterized protein</fullName>
    </submittedName>
</protein>
<dbReference type="AlphaFoldDB" id="A0A5C6C450"/>
<name>A0A5C6C450_9BACT</name>
<keyword evidence="3" id="KW-1185">Reference proteome</keyword>
<organism evidence="2 3">
    <name type="scientific">Allorhodopirellula heiligendammensis</name>
    <dbReference type="NCBI Taxonomy" id="2714739"/>
    <lineage>
        <taxon>Bacteria</taxon>
        <taxon>Pseudomonadati</taxon>
        <taxon>Planctomycetota</taxon>
        <taxon>Planctomycetia</taxon>
        <taxon>Pirellulales</taxon>
        <taxon>Pirellulaceae</taxon>
        <taxon>Allorhodopirellula</taxon>
    </lineage>
</organism>
<evidence type="ECO:0000313" key="3">
    <source>
        <dbReference type="Proteomes" id="UP000319908"/>
    </source>
</evidence>
<proteinExistence type="predicted"/>
<evidence type="ECO:0000313" key="2">
    <source>
        <dbReference type="EMBL" id="TWU18296.1"/>
    </source>
</evidence>
<dbReference type="Proteomes" id="UP000319908">
    <property type="component" value="Unassembled WGS sequence"/>
</dbReference>
<dbReference type="RefSeq" id="WP_146405381.1">
    <property type="nucleotide sequence ID" value="NZ_SJPU01000001.1"/>
</dbReference>
<dbReference type="EMBL" id="SJPU01000001">
    <property type="protein sequence ID" value="TWU18296.1"/>
    <property type="molecule type" value="Genomic_DNA"/>
</dbReference>
<gene>
    <name evidence="2" type="ORF">Poly21_04580</name>
</gene>